<organism evidence="1 2">
    <name type="scientific">Mycobacterium phage Gadost</name>
    <dbReference type="NCBI Taxonomy" id="1567470"/>
    <lineage>
        <taxon>Viruses</taxon>
        <taxon>Duplodnaviria</taxon>
        <taxon>Heunggongvirae</taxon>
        <taxon>Uroviricota</taxon>
        <taxon>Caudoviricetes</taxon>
        <taxon>Backyardiganvirus</taxon>
        <taxon>Backyardiganvirus peaches</taxon>
    </lineage>
</organism>
<accession>A0A0A7RV99</accession>
<sequence>MALNDEAVLTAAVGYVYTGPVGTAAPSAAELDDLDLESPSSWTATSWDSIGHTSRGDMPEFGFDGGDSEIKGTWQRKKLREVTTEDPVDYLTLFLHQFDEDALSLYYGKNASSTPGEFAVSGKSDPTEKAFFVIIEDGDVRIGFHSAKASVKRDDAIQLPVDDFASLPIRATFLDHPGFPLFKWVNEDLFPNVQTP</sequence>
<protein>
    <submittedName>
        <fullName evidence="1">Major tail protein</fullName>
    </submittedName>
</protein>
<name>A0A0A7RV99_9CAUD</name>
<dbReference type="InterPro" id="IPR058154">
    <property type="entry name" value="Bxb1_TTP-like"/>
</dbReference>
<dbReference type="EMBL" id="KP027198">
    <property type="protein sequence ID" value="AJA43235.1"/>
    <property type="molecule type" value="Genomic_DNA"/>
</dbReference>
<evidence type="ECO:0000313" key="2">
    <source>
        <dbReference type="Proteomes" id="UP000031078"/>
    </source>
</evidence>
<dbReference type="Proteomes" id="UP000031078">
    <property type="component" value="Segment"/>
</dbReference>
<reference evidence="1 2" key="1">
    <citation type="submission" date="2014-10" db="EMBL/GenBank/DDBJ databases">
        <authorList>
            <person name="Darenkov T."/>
            <person name="Hauser D."/>
            <person name="Pope W.H."/>
            <person name="Russell D.A."/>
            <person name="Bowman C.A."/>
            <person name="Jacobs-Sera D."/>
            <person name="Hendrix R.W."/>
            <person name="Hatfull G.F."/>
        </authorList>
    </citation>
    <scope>NUCLEOTIDE SEQUENCE [LARGE SCALE GENOMIC DNA]</scope>
</reference>
<evidence type="ECO:0000313" key="1">
    <source>
        <dbReference type="EMBL" id="AJA43235.1"/>
    </source>
</evidence>
<dbReference type="Pfam" id="PF25681">
    <property type="entry name" value="Phage_TTP_17"/>
    <property type="match status" value="1"/>
</dbReference>
<gene>
    <name evidence="1" type="primary">22</name>
    <name evidence="1" type="ORF">PBI_GADOST_22</name>
</gene>
<proteinExistence type="predicted"/>